<dbReference type="EMBL" id="KZ679140">
    <property type="protein sequence ID" value="PTB72754.1"/>
    <property type="molecule type" value="Genomic_DNA"/>
</dbReference>
<evidence type="ECO:0000313" key="14">
    <source>
        <dbReference type="EMBL" id="PTB72754.1"/>
    </source>
</evidence>
<keyword evidence="5 11" id="KW-0378">Hydrolase</keyword>
<protein>
    <recommendedName>
        <fullName evidence="7 11">Adenosylhomocysteinase</fullName>
        <ecNumber evidence="7 11">3.13.2.1</ecNumber>
    </recommendedName>
</protein>
<feature type="binding site" evidence="9">
    <location>
        <position position="189"/>
    </location>
    <ligand>
        <name>substrate</name>
    </ligand>
</feature>
<dbReference type="FunFam" id="3.40.50.1480:FF:000004">
    <property type="entry name" value="Adenosylhomocysteinase"/>
    <property type="match status" value="1"/>
</dbReference>
<evidence type="ECO:0000256" key="10">
    <source>
        <dbReference type="PIRSR" id="PIRSR001109-2"/>
    </source>
</evidence>
<evidence type="ECO:0000256" key="8">
    <source>
        <dbReference type="ARBA" id="ARBA00048858"/>
    </source>
</evidence>
<dbReference type="InterPro" id="IPR036291">
    <property type="entry name" value="NAD(P)-bd_dom_sf"/>
</dbReference>
<evidence type="ECO:0000256" key="5">
    <source>
        <dbReference type="ARBA" id="ARBA00022801"/>
    </source>
</evidence>
<dbReference type="EC" id="3.13.2.1" evidence="7 11"/>
<dbReference type="InterPro" id="IPR015878">
    <property type="entry name" value="Ado_hCys_hydrolase_NAD-bd"/>
</dbReference>
<dbReference type="Pfam" id="PF00670">
    <property type="entry name" value="AdoHcyase_NAD"/>
    <property type="match status" value="1"/>
</dbReference>
<feature type="binding site" evidence="10">
    <location>
        <begin position="302"/>
        <end position="304"/>
    </location>
    <ligand>
        <name>NAD(+)</name>
        <dbReference type="ChEBI" id="CHEBI:57540"/>
    </ligand>
</feature>
<dbReference type="SMART" id="SM00997">
    <property type="entry name" value="AdoHcyase_NAD"/>
    <property type="match status" value="1"/>
</dbReference>
<comment type="catalytic activity">
    <reaction evidence="8 11">
        <text>S-adenosyl-L-homocysteine + H2O = L-homocysteine + adenosine</text>
        <dbReference type="Rhea" id="RHEA:21708"/>
        <dbReference type="ChEBI" id="CHEBI:15377"/>
        <dbReference type="ChEBI" id="CHEBI:16335"/>
        <dbReference type="ChEBI" id="CHEBI:57856"/>
        <dbReference type="ChEBI" id="CHEBI:58199"/>
        <dbReference type="EC" id="3.13.2.1"/>
    </reaction>
</comment>
<dbReference type="Proteomes" id="UP000240760">
    <property type="component" value="Unassembled WGS sequence"/>
</dbReference>
<evidence type="ECO:0000313" key="15">
    <source>
        <dbReference type="Proteomes" id="UP000240760"/>
    </source>
</evidence>
<dbReference type="PANTHER" id="PTHR23420">
    <property type="entry name" value="ADENOSYLHOMOCYSTEINASE"/>
    <property type="match status" value="1"/>
</dbReference>
<keyword evidence="15" id="KW-1185">Reference proteome</keyword>
<organism evidence="14 15">
    <name type="scientific">Trichoderma longibrachiatum ATCC 18648</name>
    <dbReference type="NCBI Taxonomy" id="983965"/>
    <lineage>
        <taxon>Eukaryota</taxon>
        <taxon>Fungi</taxon>
        <taxon>Dikarya</taxon>
        <taxon>Ascomycota</taxon>
        <taxon>Pezizomycotina</taxon>
        <taxon>Sordariomycetes</taxon>
        <taxon>Hypocreomycetidae</taxon>
        <taxon>Hypocreales</taxon>
        <taxon>Hypocreaceae</taxon>
        <taxon>Trichoderma</taxon>
    </lineage>
</organism>
<dbReference type="GO" id="GO:0006730">
    <property type="term" value="P:one-carbon metabolic process"/>
    <property type="evidence" value="ECO:0007669"/>
    <property type="project" value="UniProtKB-KW"/>
</dbReference>
<comment type="function">
    <text evidence="1">Adenosylhomocysteine is a competitive inhibitor of S-adenosyl-L-methionine-dependent methyl transferase reactions; therefore adenosylhomocysteinase may play a key role in the control of methylations via regulation of the intracellular concentration of adenosylhomocysteine.</text>
</comment>
<feature type="binding site" evidence="9">
    <location>
        <position position="193"/>
    </location>
    <ligand>
        <name>substrate</name>
    </ligand>
</feature>
<evidence type="ECO:0000256" key="1">
    <source>
        <dbReference type="ARBA" id="ARBA00002639"/>
    </source>
</evidence>
<dbReference type="CDD" id="cd00401">
    <property type="entry name" value="SAHH"/>
    <property type="match status" value="1"/>
</dbReference>
<reference evidence="14 15" key="1">
    <citation type="submission" date="2016-07" db="EMBL/GenBank/DDBJ databases">
        <title>Multiple horizontal gene transfer events from other fungi enriched the ability of initially mycotrophic Trichoderma (Ascomycota) to feed on dead plant biomass.</title>
        <authorList>
            <consortium name="DOE Joint Genome Institute"/>
            <person name="Aerts A."/>
            <person name="Atanasova L."/>
            <person name="Chenthamara K."/>
            <person name="Zhang J."/>
            <person name="Grujic M."/>
            <person name="Henrissat B."/>
            <person name="Kuo A."/>
            <person name="Salamov A."/>
            <person name="Lipzen A."/>
            <person name="Labutti K."/>
            <person name="Barry K."/>
            <person name="Miao Y."/>
            <person name="Rahimi M.J."/>
            <person name="Shen Q."/>
            <person name="Grigoriev I.V."/>
            <person name="Kubicek C.P."/>
            <person name="Druzhinina I.S."/>
        </authorList>
    </citation>
    <scope>NUCLEOTIDE SEQUENCE [LARGE SCALE GENOMIC DNA]</scope>
    <source>
        <strain evidence="14 15">ATCC 18648</strain>
    </source>
</reference>
<dbReference type="PANTHER" id="PTHR23420:SF0">
    <property type="entry name" value="ADENOSYLHOMOCYSTEINASE"/>
    <property type="match status" value="1"/>
</dbReference>
<dbReference type="SUPFAM" id="SSF52283">
    <property type="entry name" value="Formate/glycerate dehydrogenase catalytic domain-like"/>
    <property type="match status" value="1"/>
</dbReference>
<feature type="binding site" evidence="9">
    <location>
        <position position="134"/>
    </location>
    <ligand>
        <name>substrate</name>
    </ligand>
</feature>
<dbReference type="FunFam" id="3.40.50.720:FF:000004">
    <property type="entry name" value="Adenosylhomocysteinase"/>
    <property type="match status" value="1"/>
</dbReference>
<dbReference type="STRING" id="983965.A0A2T4BTX5"/>
<dbReference type="PROSITE" id="PS00738">
    <property type="entry name" value="ADOHCYASE_1"/>
    <property type="match status" value="1"/>
</dbReference>
<dbReference type="NCBIfam" id="TIGR00936">
    <property type="entry name" value="ahcY"/>
    <property type="match status" value="1"/>
</dbReference>
<feature type="binding site" evidence="10">
    <location>
        <position position="251"/>
    </location>
    <ligand>
        <name>NAD(+)</name>
        <dbReference type="ChEBI" id="CHEBI:57540"/>
    </ligand>
</feature>
<evidence type="ECO:0000256" key="4">
    <source>
        <dbReference type="ARBA" id="ARBA00022563"/>
    </source>
</evidence>
<dbReference type="InterPro" id="IPR042172">
    <property type="entry name" value="Adenosylhomocyst_ase-like_sf"/>
</dbReference>
<feature type="binding site" evidence="9">
    <location>
        <position position="58"/>
    </location>
    <ligand>
        <name>substrate</name>
    </ligand>
</feature>
<comment type="similarity">
    <text evidence="3 12">Belongs to the adenosylhomocysteinase family.</text>
</comment>
<evidence type="ECO:0000256" key="6">
    <source>
        <dbReference type="ARBA" id="ARBA00023027"/>
    </source>
</evidence>
<feature type="binding site" evidence="10">
    <location>
        <position position="349"/>
    </location>
    <ligand>
        <name>NAD(+)</name>
        <dbReference type="ChEBI" id="CHEBI:57540"/>
    </ligand>
</feature>
<dbReference type="AlphaFoldDB" id="A0A2T4BTX5"/>
<dbReference type="OrthoDB" id="10007170at2759"/>
<dbReference type="HAMAP" id="MF_00563">
    <property type="entry name" value="AdoHcyase"/>
    <property type="match status" value="1"/>
</dbReference>
<dbReference type="NCBIfam" id="NF004005">
    <property type="entry name" value="PRK05476.2-3"/>
    <property type="match status" value="1"/>
</dbReference>
<comment type="pathway">
    <text evidence="2 11">Amino-acid biosynthesis; L-homocysteine biosynthesis; L-homocysteine from S-adenosyl-L-homocysteine: step 1/1.</text>
</comment>
<dbReference type="GO" id="GO:0005829">
    <property type="term" value="C:cytosol"/>
    <property type="evidence" value="ECO:0007669"/>
    <property type="project" value="TreeGrafter"/>
</dbReference>
<evidence type="ECO:0000256" key="11">
    <source>
        <dbReference type="RuleBase" id="RU000548"/>
    </source>
</evidence>
<dbReference type="InterPro" id="IPR000043">
    <property type="entry name" value="Adenosylhomocysteinase-like"/>
</dbReference>
<feature type="domain" description="S-adenosyl-L-homocysteine hydrolase NAD binding" evidence="13">
    <location>
        <begin position="194"/>
        <end position="355"/>
    </location>
</feature>
<feature type="binding site" evidence="10">
    <location>
        <begin position="160"/>
        <end position="162"/>
    </location>
    <ligand>
        <name>NAD(+)</name>
        <dbReference type="ChEBI" id="CHEBI:57540"/>
    </ligand>
</feature>
<dbReference type="SMART" id="SM00996">
    <property type="entry name" value="AdoHcyase"/>
    <property type="match status" value="1"/>
</dbReference>
<sequence>MSAPAHKFKVADLSLAAFGRREIELAENEMPGLMAIRKKYAADQPLAGARIAGCLHMTIQTAVLIETLAALGAELTWTSCNIFSTQDHAAAAIAAAGIPVFAWKGETEEEYNWCLEQQLTAFKDGKKLNLILDDGGDLTALVHSKYPEQLKDCYGVSEETTTGVHHLYRMLKEGKLLVPAINVNDSVTKSKFDNLYGCRESLIDGIKRATDVMIAGKVAVVAGFGDVGKGCAMALHGMGARVIVTEIDPINALQAAMAGYQVTTMEKAAPIGQIFVTTTGCRDILTGVHFEAMPNDAIVCNIGHFDIEIDVAWLKANAKSVQNIKPQVDRFTMASGRHIILLAEGRLVNLGCATGHSSFVMSCSFSNQVLAQIALYKNQDKAWSEKYVEFGKTGKLETGVYVLPKTLDEEVAKLHLAHCQAELTTLTKVQAEYLGLEVEGPFKAEIYRY</sequence>
<dbReference type="SUPFAM" id="SSF51735">
    <property type="entry name" value="NAD(P)-binding Rossmann-fold domains"/>
    <property type="match status" value="1"/>
</dbReference>
<keyword evidence="6 10" id="KW-0520">NAD</keyword>
<dbReference type="GO" id="GO:0033353">
    <property type="term" value="P:S-adenosylmethionine cycle"/>
    <property type="evidence" value="ECO:0007669"/>
    <property type="project" value="TreeGrafter"/>
</dbReference>
<evidence type="ECO:0000256" key="7">
    <source>
        <dbReference type="ARBA" id="ARBA00034527"/>
    </source>
</evidence>
<dbReference type="GO" id="GO:0004013">
    <property type="term" value="F:adenosylhomocysteinase activity"/>
    <property type="evidence" value="ECO:0007669"/>
    <property type="project" value="UniProtKB-EC"/>
</dbReference>
<evidence type="ECO:0000256" key="9">
    <source>
        <dbReference type="PIRSR" id="PIRSR001109-1"/>
    </source>
</evidence>
<dbReference type="UniPathway" id="UPA00314">
    <property type="reaction ID" value="UER00076"/>
</dbReference>
<evidence type="ECO:0000256" key="3">
    <source>
        <dbReference type="ARBA" id="ARBA00007122"/>
    </source>
</evidence>
<dbReference type="PROSITE" id="PS00739">
    <property type="entry name" value="ADOHCYASE_2"/>
    <property type="match status" value="1"/>
</dbReference>
<comment type="cofactor">
    <cofactor evidence="10 11">
        <name>NAD(+)</name>
        <dbReference type="ChEBI" id="CHEBI:57540"/>
    </cofactor>
    <text evidence="10 11">Binds 1 NAD(+) per subunit.</text>
</comment>
<feature type="binding site" evidence="9">
    <location>
        <position position="159"/>
    </location>
    <ligand>
        <name>substrate</name>
    </ligand>
</feature>
<feature type="binding site" evidence="10">
    <location>
        <position position="356"/>
    </location>
    <ligand>
        <name>NAD(+)</name>
        <dbReference type="ChEBI" id="CHEBI:57540"/>
    </ligand>
</feature>
<evidence type="ECO:0000256" key="2">
    <source>
        <dbReference type="ARBA" id="ARBA00005195"/>
    </source>
</evidence>
<dbReference type="PIRSF" id="PIRSF001109">
    <property type="entry name" value="Ad_hcy_hydrolase"/>
    <property type="match status" value="1"/>
</dbReference>
<keyword evidence="4 11" id="KW-0554">One-carbon metabolism</keyword>
<feature type="binding site" evidence="10">
    <location>
        <position position="246"/>
    </location>
    <ligand>
        <name>NAD(+)</name>
        <dbReference type="ChEBI" id="CHEBI:57540"/>
    </ligand>
</feature>
<feature type="binding site" evidence="10">
    <location>
        <begin position="225"/>
        <end position="230"/>
    </location>
    <ligand>
        <name>NAD(+)</name>
        <dbReference type="ChEBI" id="CHEBI:57540"/>
    </ligand>
</feature>
<evidence type="ECO:0000256" key="12">
    <source>
        <dbReference type="RuleBase" id="RU004166"/>
    </source>
</evidence>
<name>A0A2T4BTX5_TRILO</name>
<dbReference type="Gene3D" id="3.40.50.1480">
    <property type="entry name" value="Adenosylhomocysteinase-like"/>
    <property type="match status" value="3"/>
</dbReference>
<dbReference type="Gene3D" id="3.40.50.720">
    <property type="entry name" value="NAD(P)-binding Rossmann-like Domain"/>
    <property type="match status" value="1"/>
</dbReference>
<gene>
    <name evidence="14" type="ORF">M440DRAFT_7798</name>
</gene>
<dbReference type="InterPro" id="IPR020082">
    <property type="entry name" value="S-Ado-L-homoCys_hydrolase_CS"/>
</dbReference>
<evidence type="ECO:0000259" key="13">
    <source>
        <dbReference type="SMART" id="SM00997"/>
    </source>
</evidence>
<dbReference type="Pfam" id="PF05221">
    <property type="entry name" value="AdoHcyase"/>
    <property type="match status" value="1"/>
</dbReference>
<proteinExistence type="inferred from homology"/>
<accession>A0A2T4BTX5</accession>